<dbReference type="VEuPathDB" id="FungiDB:ASPSYDRAFT_50327"/>
<dbReference type="RefSeq" id="XP_040698082.1">
    <property type="nucleotide sequence ID" value="XM_040848046.1"/>
</dbReference>
<dbReference type="GeneID" id="63764119"/>
<dbReference type="Proteomes" id="UP000184356">
    <property type="component" value="Unassembled WGS sequence"/>
</dbReference>
<gene>
    <name evidence="1" type="ORF">ASPSYDRAFT_50327</name>
</gene>
<keyword evidence="2" id="KW-1185">Reference proteome</keyword>
<evidence type="ECO:0000313" key="2">
    <source>
        <dbReference type="Proteomes" id="UP000184356"/>
    </source>
</evidence>
<protein>
    <submittedName>
        <fullName evidence="1">Uncharacterized protein</fullName>
    </submittedName>
</protein>
<accession>A0A1L9T4A9</accession>
<organism evidence="1 2">
    <name type="scientific">Aspergillus sydowii CBS 593.65</name>
    <dbReference type="NCBI Taxonomy" id="1036612"/>
    <lineage>
        <taxon>Eukaryota</taxon>
        <taxon>Fungi</taxon>
        <taxon>Dikarya</taxon>
        <taxon>Ascomycota</taxon>
        <taxon>Pezizomycotina</taxon>
        <taxon>Eurotiomycetes</taxon>
        <taxon>Eurotiomycetidae</taxon>
        <taxon>Eurotiales</taxon>
        <taxon>Aspergillaceae</taxon>
        <taxon>Aspergillus</taxon>
        <taxon>Aspergillus subgen. Nidulantes</taxon>
    </lineage>
</organism>
<sequence>MACEVRGVMILRVETPIAPVSDHDSFGKSFLRGNALCFGIAESPSPLEAPSPVADLYPDSPNLGLTWKRSWYSVFSSVGIRRKCLDDAMPWVPPVLIHVISDACSIPTFIPRGANEIQCQNEPILFVSSVTTGYILWTDSPISFYGGVDSKTDELTHRRQQYRNPDLLNSSIDHHMVPTGWEF</sequence>
<dbReference type="AlphaFoldDB" id="A0A1L9T4A9"/>
<reference evidence="2" key="1">
    <citation type="journal article" date="2017" name="Genome Biol.">
        <title>Comparative genomics reveals high biological diversity and specific adaptations in the industrially and medically important fungal genus Aspergillus.</title>
        <authorList>
            <person name="de Vries R.P."/>
            <person name="Riley R."/>
            <person name="Wiebenga A."/>
            <person name="Aguilar-Osorio G."/>
            <person name="Amillis S."/>
            <person name="Uchima C.A."/>
            <person name="Anderluh G."/>
            <person name="Asadollahi M."/>
            <person name="Askin M."/>
            <person name="Barry K."/>
            <person name="Battaglia E."/>
            <person name="Bayram O."/>
            <person name="Benocci T."/>
            <person name="Braus-Stromeyer S.A."/>
            <person name="Caldana C."/>
            <person name="Canovas D."/>
            <person name="Cerqueira G.C."/>
            <person name="Chen F."/>
            <person name="Chen W."/>
            <person name="Choi C."/>
            <person name="Clum A."/>
            <person name="Dos Santos R.A."/>
            <person name="Damasio A.R."/>
            <person name="Diallinas G."/>
            <person name="Emri T."/>
            <person name="Fekete E."/>
            <person name="Flipphi M."/>
            <person name="Freyberg S."/>
            <person name="Gallo A."/>
            <person name="Gournas C."/>
            <person name="Habgood R."/>
            <person name="Hainaut M."/>
            <person name="Harispe M.L."/>
            <person name="Henrissat B."/>
            <person name="Hilden K.S."/>
            <person name="Hope R."/>
            <person name="Hossain A."/>
            <person name="Karabika E."/>
            <person name="Karaffa L."/>
            <person name="Karanyi Z."/>
            <person name="Krasevec N."/>
            <person name="Kuo A."/>
            <person name="Kusch H."/>
            <person name="LaButti K."/>
            <person name="Lagendijk E.L."/>
            <person name="Lapidus A."/>
            <person name="Levasseur A."/>
            <person name="Lindquist E."/>
            <person name="Lipzen A."/>
            <person name="Logrieco A.F."/>
            <person name="MacCabe A."/>
            <person name="Maekelae M.R."/>
            <person name="Malavazi I."/>
            <person name="Melin P."/>
            <person name="Meyer V."/>
            <person name="Mielnichuk N."/>
            <person name="Miskei M."/>
            <person name="Molnar A.P."/>
            <person name="Mule G."/>
            <person name="Ngan C.Y."/>
            <person name="Orejas M."/>
            <person name="Orosz E."/>
            <person name="Ouedraogo J.P."/>
            <person name="Overkamp K.M."/>
            <person name="Park H.-S."/>
            <person name="Perrone G."/>
            <person name="Piumi F."/>
            <person name="Punt P.J."/>
            <person name="Ram A.F."/>
            <person name="Ramon A."/>
            <person name="Rauscher S."/>
            <person name="Record E."/>
            <person name="Riano-Pachon D.M."/>
            <person name="Robert V."/>
            <person name="Roehrig J."/>
            <person name="Ruller R."/>
            <person name="Salamov A."/>
            <person name="Salih N.S."/>
            <person name="Samson R.A."/>
            <person name="Sandor E."/>
            <person name="Sanguinetti M."/>
            <person name="Schuetze T."/>
            <person name="Sepcic K."/>
            <person name="Shelest E."/>
            <person name="Sherlock G."/>
            <person name="Sophianopoulou V."/>
            <person name="Squina F.M."/>
            <person name="Sun H."/>
            <person name="Susca A."/>
            <person name="Todd R.B."/>
            <person name="Tsang A."/>
            <person name="Unkles S.E."/>
            <person name="van de Wiele N."/>
            <person name="van Rossen-Uffink D."/>
            <person name="Oliveira J.V."/>
            <person name="Vesth T.C."/>
            <person name="Visser J."/>
            <person name="Yu J.-H."/>
            <person name="Zhou M."/>
            <person name="Andersen M.R."/>
            <person name="Archer D.B."/>
            <person name="Baker S.E."/>
            <person name="Benoit I."/>
            <person name="Brakhage A.A."/>
            <person name="Braus G.H."/>
            <person name="Fischer R."/>
            <person name="Frisvad J.C."/>
            <person name="Goldman G.H."/>
            <person name="Houbraken J."/>
            <person name="Oakley B."/>
            <person name="Pocsi I."/>
            <person name="Scazzocchio C."/>
            <person name="Seiboth B."/>
            <person name="vanKuyk P.A."/>
            <person name="Wortman J."/>
            <person name="Dyer P.S."/>
            <person name="Grigoriev I.V."/>
        </authorList>
    </citation>
    <scope>NUCLEOTIDE SEQUENCE [LARGE SCALE GENOMIC DNA]</scope>
    <source>
        <strain evidence="2">CBS 593.65</strain>
    </source>
</reference>
<name>A0A1L9T4A9_9EURO</name>
<dbReference type="EMBL" id="KV878595">
    <property type="protein sequence ID" value="OJJ54276.1"/>
    <property type="molecule type" value="Genomic_DNA"/>
</dbReference>
<evidence type="ECO:0000313" key="1">
    <source>
        <dbReference type="EMBL" id="OJJ54276.1"/>
    </source>
</evidence>
<proteinExistence type="predicted"/>